<comment type="caution">
    <text evidence="4">The sequence shown here is derived from an EMBL/GenBank/DDBJ whole genome shotgun (WGS) entry which is preliminary data.</text>
</comment>
<gene>
    <name evidence="4" type="ORF">VISI1226_04405</name>
</gene>
<dbReference type="OrthoDB" id="325065at2"/>
<evidence type="ECO:0000259" key="3">
    <source>
        <dbReference type="PROSITE" id="PS50977"/>
    </source>
</evidence>
<feature type="domain" description="HTH tetR-type" evidence="3">
    <location>
        <begin position="7"/>
        <end position="67"/>
    </location>
</feature>
<dbReference type="InterPro" id="IPR009057">
    <property type="entry name" value="Homeodomain-like_sf"/>
</dbReference>
<dbReference type="SUPFAM" id="SSF46689">
    <property type="entry name" value="Homeodomain-like"/>
    <property type="match status" value="1"/>
</dbReference>
<evidence type="ECO:0000256" key="1">
    <source>
        <dbReference type="ARBA" id="ARBA00023125"/>
    </source>
</evidence>
<organism evidence="4 5">
    <name type="scientific">Vibrio sinaloensis DSM 21326</name>
    <dbReference type="NCBI Taxonomy" id="945550"/>
    <lineage>
        <taxon>Bacteria</taxon>
        <taxon>Pseudomonadati</taxon>
        <taxon>Pseudomonadota</taxon>
        <taxon>Gammaproteobacteria</taxon>
        <taxon>Vibrionales</taxon>
        <taxon>Vibrionaceae</taxon>
        <taxon>Vibrio</taxon>
        <taxon>Vibrio oreintalis group</taxon>
    </lineage>
</organism>
<dbReference type="Proteomes" id="UP000006228">
    <property type="component" value="Unassembled WGS sequence"/>
</dbReference>
<accession>E8M730</accession>
<dbReference type="GO" id="GO:0003677">
    <property type="term" value="F:DNA binding"/>
    <property type="evidence" value="ECO:0007669"/>
    <property type="project" value="UniProtKB-UniRule"/>
</dbReference>
<dbReference type="AlphaFoldDB" id="E8M730"/>
<dbReference type="GeneID" id="95569396"/>
<dbReference type="Pfam" id="PF00440">
    <property type="entry name" value="TetR_N"/>
    <property type="match status" value="1"/>
</dbReference>
<dbReference type="RefSeq" id="WP_008077024.1">
    <property type="nucleotide sequence ID" value="NZ_AEVT01000061.1"/>
</dbReference>
<proteinExistence type="predicted"/>
<dbReference type="InterPro" id="IPR001647">
    <property type="entry name" value="HTH_TetR"/>
</dbReference>
<reference evidence="4 5" key="1">
    <citation type="journal article" date="2012" name="Int. J. Syst. Evol. Microbiol.">
        <title>Vibrio caribbeanicus sp. nov., isolated from the marine sponge Scleritoderma cyanea.</title>
        <authorList>
            <person name="Hoffmann M."/>
            <person name="Monday S.R."/>
            <person name="Allard M.W."/>
            <person name="Strain E.A."/>
            <person name="Whittaker P."/>
            <person name="Naum M."/>
            <person name="McCarthy P.J."/>
            <person name="Lopez J.V."/>
            <person name="Fischer M."/>
            <person name="Brown E.W."/>
        </authorList>
    </citation>
    <scope>NUCLEOTIDE SEQUENCE [LARGE SCALE GENOMIC DNA]</scope>
    <source>
        <strain evidence="5">DSMZ 21326</strain>
    </source>
</reference>
<evidence type="ECO:0000256" key="2">
    <source>
        <dbReference type="PROSITE-ProRule" id="PRU00335"/>
    </source>
</evidence>
<feature type="DNA-binding region" description="H-T-H motif" evidence="2">
    <location>
        <begin position="30"/>
        <end position="49"/>
    </location>
</feature>
<evidence type="ECO:0000313" key="4">
    <source>
        <dbReference type="EMBL" id="EGA70229.1"/>
    </source>
</evidence>
<sequence length="208" mass="24460">MRKVKTEEKLHRINHAVIQLMERREATDISMYDVAKECGMATSTVYHHYPNIENLFHSLLDDVFLDFDSLLEKCIDETKVNHWTDINRMIETAYVDYYNHNPIAKKLILGRHTFSELGHADTEHDLELGSQVEMIYRHYFEIPKLPQPINIFAISLQVADKIYSLSYRKYGFITPELAQEALRLTESYLQLYIPNICRPANNPLGWRN</sequence>
<keyword evidence="1 2" id="KW-0238">DNA-binding</keyword>
<dbReference type="Gene3D" id="1.10.357.10">
    <property type="entry name" value="Tetracycline Repressor, domain 2"/>
    <property type="match status" value="1"/>
</dbReference>
<name>E8M730_PHOS4</name>
<dbReference type="PROSITE" id="PS50977">
    <property type="entry name" value="HTH_TETR_2"/>
    <property type="match status" value="1"/>
</dbReference>
<protein>
    <submittedName>
        <fullName evidence="4">Transcriptional regulator</fullName>
    </submittedName>
</protein>
<dbReference type="eggNOG" id="COG1309">
    <property type="taxonomic scope" value="Bacteria"/>
</dbReference>
<evidence type="ECO:0000313" key="5">
    <source>
        <dbReference type="Proteomes" id="UP000006228"/>
    </source>
</evidence>
<dbReference type="EMBL" id="AEVT01000061">
    <property type="protein sequence ID" value="EGA70229.1"/>
    <property type="molecule type" value="Genomic_DNA"/>
</dbReference>